<name>A0ABP6AXR3_9ACTN</name>
<dbReference type="InterPro" id="IPR046346">
    <property type="entry name" value="Aminoacid_DH-like_N_sf"/>
</dbReference>
<dbReference type="Proteomes" id="UP001499978">
    <property type="component" value="Unassembled WGS sequence"/>
</dbReference>
<organism evidence="5 6">
    <name type="scientific">Pilimelia columellifera subsp. columellifera</name>
    <dbReference type="NCBI Taxonomy" id="706583"/>
    <lineage>
        <taxon>Bacteria</taxon>
        <taxon>Bacillati</taxon>
        <taxon>Actinomycetota</taxon>
        <taxon>Actinomycetes</taxon>
        <taxon>Micromonosporales</taxon>
        <taxon>Micromonosporaceae</taxon>
        <taxon>Pilimelia</taxon>
    </lineage>
</organism>
<evidence type="ECO:0000259" key="4">
    <source>
        <dbReference type="Pfam" id="PF18317"/>
    </source>
</evidence>
<evidence type="ECO:0000256" key="2">
    <source>
        <dbReference type="ARBA" id="ARBA00023141"/>
    </source>
</evidence>
<dbReference type="PANTHER" id="PTHR21089:SF1">
    <property type="entry name" value="BIFUNCTIONAL 3-DEHYDROQUINATE DEHYDRATASE_SHIKIMATE DEHYDROGENASE, CHLOROPLASTIC"/>
    <property type="match status" value="1"/>
</dbReference>
<keyword evidence="2" id="KW-0057">Aromatic amino acid biosynthesis</keyword>
<protein>
    <submittedName>
        <fullName evidence="5">Shikimate dehydrogenase</fullName>
    </submittedName>
</protein>
<dbReference type="InterPro" id="IPR013708">
    <property type="entry name" value="Shikimate_DH-bd_N"/>
</dbReference>
<proteinExistence type="predicted"/>
<feature type="domain" description="Shikimate dehydrogenase substrate binding N-terminal" evidence="3">
    <location>
        <begin position="9"/>
        <end position="91"/>
    </location>
</feature>
<evidence type="ECO:0000259" key="3">
    <source>
        <dbReference type="Pfam" id="PF08501"/>
    </source>
</evidence>
<evidence type="ECO:0000313" key="5">
    <source>
        <dbReference type="EMBL" id="GAA2527179.1"/>
    </source>
</evidence>
<evidence type="ECO:0000256" key="1">
    <source>
        <dbReference type="ARBA" id="ARBA00004871"/>
    </source>
</evidence>
<comment type="caution">
    <text evidence="5">The sequence shown here is derived from an EMBL/GenBank/DDBJ whole genome shotgun (WGS) entry which is preliminary data.</text>
</comment>
<keyword evidence="6" id="KW-1185">Reference proteome</keyword>
<accession>A0ABP6AXR3</accession>
<dbReference type="NCBIfam" id="NF001311">
    <property type="entry name" value="PRK00258.1-3"/>
    <property type="match status" value="1"/>
</dbReference>
<dbReference type="Gene3D" id="3.40.50.10860">
    <property type="entry name" value="Leucine Dehydrogenase, chain A, domain 1"/>
    <property type="match status" value="1"/>
</dbReference>
<dbReference type="SUPFAM" id="SSF51735">
    <property type="entry name" value="NAD(P)-binding Rossmann-fold domains"/>
    <property type="match status" value="1"/>
</dbReference>
<feature type="domain" description="SDH C-terminal" evidence="4">
    <location>
        <begin position="238"/>
        <end position="267"/>
    </location>
</feature>
<dbReference type="CDD" id="cd01065">
    <property type="entry name" value="NAD_bind_Shikimate_DH"/>
    <property type="match status" value="1"/>
</dbReference>
<dbReference type="InterPro" id="IPR022893">
    <property type="entry name" value="Shikimate_DH_fam"/>
</dbReference>
<dbReference type="Pfam" id="PF08501">
    <property type="entry name" value="Shikimate_dh_N"/>
    <property type="match status" value="1"/>
</dbReference>
<dbReference type="SUPFAM" id="SSF53223">
    <property type="entry name" value="Aminoacid dehydrogenase-like, N-terminal domain"/>
    <property type="match status" value="1"/>
</dbReference>
<dbReference type="Pfam" id="PF18317">
    <property type="entry name" value="SDH_C"/>
    <property type="match status" value="1"/>
</dbReference>
<evidence type="ECO:0000313" key="6">
    <source>
        <dbReference type="Proteomes" id="UP001499978"/>
    </source>
</evidence>
<dbReference type="EMBL" id="BAAARY010000013">
    <property type="protein sequence ID" value="GAA2527179.1"/>
    <property type="molecule type" value="Genomic_DNA"/>
</dbReference>
<sequence length="278" mass="27497">MPAGRWAAVVGSPVSHSLSPVIHRAGYAAAGLTDWSYTTLECPEGALAALAGGLGADWAGLSVTMPLKSEALALADRASAVAVAVGAANTLTHDDTGGWAADNTDVPGAAAVLSALGVRGGPAVVLGAGGTARAAIAALGRCGVSTVTVVARRPEAGRALAPVAEASGLRLAAAGWSQAPELLSAPTVVATVPRTVTDQLAGQARWHAGGVLLEALYDPWPTPLAAAAAANNVRVASGLDLLLAQAVEQFRLITAVTAPTTPMRAALAAAVPGWRPVA</sequence>
<dbReference type="InterPro" id="IPR036291">
    <property type="entry name" value="NAD(P)-bd_dom_sf"/>
</dbReference>
<keyword evidence="2" id="KW-0028">Amino-acid biosynthesis</keyword>
<reference evidence="6" key="1">
    <citation type="journal article" date="2019" name="Int. J. Syst. Evol. Microbiol.">
        <title>The Global Catalogue of Microorganisms (GCM) 10K type strain sequencing project: providing services to taxonomists for standard genome sequencing and annotation.</title>
        <authorList>
            <consortium name="The Broad Institute Genomics Platform"/>
            <consortium name="The Broad Institute Genome Sequencing Center for Infectious Disease"/>
            <person name="Wu L."/>
            <person name="Ma J."/>
        </authorList>
    </citation>
    <scope>NUCLEOTIDE SEQUENCE [LARGE SCALE GENOMIC DNA]</scope>
    <source>
        <strain evidence="6">JCM 3367</strain>
    </source>
</reference>
<dbReference type="Gene3D" id="3.40.50.720">
    <property type="entry name" value="NAD(P)-binding Rossmann-like Domain"/>
    <property type="match status" value="1"/>
</dbReference>
<dbReference type="InterPro" id="IPR041121">
    <property type="entry name" value="SDH_C"/>
</dbReference>
<gene>
    <name evidence="5" type="ORF">GCM10010201_27470</name>
</gene>
<comment type="pathway">
    <text evidence="1">Metabolic intermediate biosynthesis; chorismate biosynthesis; chorismate from D-erythrose 4-phosphate and phosphoenolpyruvate: step 4/7.</text>
</comment>
<dbReference type="PANTHER" id="PTHR21089">
    <property type="entry name" value="SHIKIMATE DEHYDROGENASE"/>
    <property type="match status" value="1"/>
</dbReference>